<proteinExistence type="predicted"/>
<protein>
    <submittedName>
        <fullName evidence="1">Uncharacterized protein</fullName>
    </submittedName>
</protein>
<accession>A0A5B9DC73</accession>
<evidence type="ECO:0000313" key="2">
    <source>
        <dbReference type="Proteomes" id="UP000321408"/>
    </source>
</evidence>
<organism evidence="1 2">
    <name type="scientific">Promethearchaeum syntrophicum</name>
    <dbReference type="NCBI Taxonomy" id="2594042"/>
    <lineage>
        <taxon>Archaea</taxon>
        <taxon>Promethearchaeati</taxon>
        <taxon>Promethearchaeota</taxon>
        <taxon>Promethearchaeia</taxon>
        <taxon>Promethearchaeales</taxon>
        <taxon>Promethearchaeaceae</taxon>
        <taxon>Promethearchaeum</taxon>
    </lineage>
</organism>
<dbReference type="Proteomes" id="UP000321408">
    <property type="component" value="Chromosome"/>
</dbReference>
<dbReference type="GeneID" id="41330630"/>
<reference evidence="1 2" key="2">
    <citation type="journal article" date="2024" name="Int. J. Syst. Evol. Microbiol.">
        <title>Promethearchaeum syntrophicum gen. nov., sp. nov., an anaerobic, obligately syntrophic archaeon, the first isolate of the lineage 'Asgard' archaea, and proposal of the new archaeal phylum Promethearchaeota phyl. nov. and kingdom Promethearchaeati regn. nov.</title>
        <authorList>
            <person name="Imachi H."/>
            <person name="Nobu M.K."/>
            <person name="Kato S."/>
            <person name="Takaki Y."/>
            <person name="Miyazaki M."/>
            <person name="Miyata M."/>
            <person name="Ogawara M."/>
            <person name="Saito Y."/>
            <person name="Sakai S."/>
            <person name="Tahara Y.O."/>
            <person name="Takano Y."/>
            <person name="Tasumi E."/>
            <person name="Uematsu K."/>
            <person name="Yoshimura T."/>
            <person name="Itoh T."/>
            <person name="Ohkuma M."/>
            <person name="Takai K."/>
        </authorList>
    </citation>
    <scope>NUCLEOTIDE SEQUENCE [LARGE SCALE GENOMIC DNA]</scope>
    <source>
        <strain evidence="1 2">MK-D1</strain>
    </source>
</reference>
<reference evidence="1 2" key="1">
    <citation type="journal article" date="2020" name="Nature">
        <title>Isolation of an archaeon at the prokaryote-eukaryote interface.</title>
        <authorList>
            <person name="Imachi H."/>
            <person name="Nobu M.K."/>
            <person name="Nakahara N."/>
            <person name="Morono Y."/>
            <person name="Ogawara M."/>
            <person name="Takaki Y."/>
            <person name="Takano Y."/>
            <person name="Uematsu K."/>
            <person name="Ikuta T."/>
            <person name="Ito M."/>
            <person name="Matsui Y."/>
            <person name="Miyazaki M."/>
            <person name="Murata K."/>
            <person name="Saito Y."/>
            <person name="Sakai S."/>
            <person name="Song C."/>
            <person name="Tasumi E."/>
            <person name="Yamanaka Y."/>
            <person name="Yamaguchi T."/>
            <person name="Kamagata Y."/>
            <person name="Tamaki H."/>
            <person name="Takai K."/>
        </authorList>
    </citation>
    <scope>NUCLEOTIDE SEQUENCE [LARGE SCALE GENOMIC DNA]</scope>
    <source>
        <strain evidence="1 2">MK-D1</strain>
    </source>
</reference>
<keyword evidence="2" id="KW-1185">Reference proteome</keyword>
<sequence length="365" mass="43144">MKDKSRITVRVPSWVKEEMDKKNEINWSQIIRNILIEYIKIEDFPLHFRRIVKKHKLSENWDLLKAFYLFSANDDKKSLRSNLYTVFDERADEIENDLKKTLIDLGIQYKVEIPKEQNIKENILNILFEEGVISDLEGEIDRLFEHVEIKSKINEAIWYLGLYLKDESDFEPNSVSFAGDGLNIYFSHLFDDPEKIINELIKIGVLSQSNYRSNAYSYTIYRLLDQSIKLVKEIQLNPEKYSLTHLDLSQNIEDLLHHERNRFLIKSLDQGLDVHNRYNNTIQDFEEKFGEGSFNDTLDELVKKGIIICNYSPSRKRSGKRGAMRSSLYYKLSKTGEEKLKEYILNRHLQNKEGKVQSIIELYEL</sequence>
<evidence type="ECO:0000313" key="1">
    <source>
        <dbReference type="EMBL" id="QEE16818.1"/>
    </source>
</evidence>
<dbReference type="RefSeq" id="WP_147663748.1">
    <property type="nucleotide sequence ID" value="NZ_CP042905.2"/>
</dbReference>
<gene>
    <name evidence="1" type="ORF">DSAG12_02648</name>
</gene>
<dbReference type="KEGG" id="psyt:DSAG12_02648"/>
<dbReference type="AlphaFoldDB" id="A0A5B9DC73"/>
<dbReference type="EMBL" id="CP042905">
    <property type="protein sequence ID" value="QEE16818.1"/>
    <property type="molecule type" value="Genomic_DNA"/>
</dbReference>
<name>A0A5B9DC73_9ARCH</name>